<dbReference type="GO" id="GO:0008270">
    <property type="term" value="F:zinc ion binding"/>
    <property type="evidence" value="ECO:0007669"/>
    <property type="project" value="InterPro"/>
</dbReference>
<dbReference type="RefSeq" id="XP_025396958.1">
    <property type="nucleotide sequence ID" value="XM_025544886.1"/>
</dbReference>
<feature type="domain" description="Zn(2)-C6 fungal-type" evidence="8">
    <location>
        <begin position="16"/>
        <end position="45"/>
    </location>
</feature>
<dbReference type="GO" id="GO:0009893">
    <property type="term" value="P:positive regulation of metabolic process"/>
    <property type="evidence" value="ECO:0007669"/>
    <property type="project" value="UniProtKB-ARBA"/>
</dbReference>
<dbReference type="Pfam" id="PF00172">
    <property type="entry name" value="Zn_clus"/>
    <property type="match status" value="1"/>
</dbReference>
<gene>
    <name evidence="9" type="ORF">BO70DRAFT_372948</name>
</gene>
<dbReference type="STRING" id="1448321.A0A317VM59"/>
<sequence length="667" mass="75231">MAATKPRRRRDKPQFSCNTCRQRRTRCDRLQPCSNCASRGQPCVYVRTKPSRDGTPGVHDRVVQLERLVKSLMPDANQKTTHLPTPESSDNNVRQEPGSVADGQSECGSMHISGSELRYVTGEHWAAILDSIADLKAHCDREEQLDPVDTHNEKGNDSNAEPPSPRPLVLYGCPRATSRTEIIAALPPKSAVDRYISRYFNYLDLVASAAVHGPSFLREYEAFWANPLEVPIAWVGLLFSMMCLAVMASDPAEGEANRSLQIDLYHEKTVQCLVIGEYTKPGPYVLETVIHYLYIEMVHHPDADRHIWFLLSLEVNMAFRMGYHRDPSHFPGLSPLQGEMRRRLWATVVMSDVLLSSQMGMPRMISDWKCDTAEPRNLHDSDLDEETAQTPPSRPETEYTTTLGIIARSRMVLALGKIADLADAVKPVTYAEVMQADRALQEAVTTIPPPLRMKEMAASVTDSPQLIMSRLFLEHMLYKGQIMLHRRFFEIEQTDNSFAYSHTTCLDACLSMLLIQQVLDEETCPGGQLQEMRWRITSSMNHQFLTAMMILCSLVHRGRMLDRTEEIVTALRRTRAIWMRQASRSCEAKRAADVLNLTLARAVEGTSQSQGAERNVMPSVRDNFSPSSQRSHDYLFSVNSLGGDATLEDWVQSFFSDTQNVDASFSL</sequence>
<dbReference type="PANTHER" id="PTHR31001:SF74">
    <property type="entry name" value="ZN(II)2CYS6 TRANSCRIPTION FACTOR (EUROFUNG)"/>
    <property type="match status" value="1"/>
</dbReference>
<keyword evidence="3" id="KW-0805">Transcription regulation</keyword>
<dbReference type="PANTHER" id="PTHR31001">
    <property type="entry name" value="UNCHARACTERIZED TRANSCRIPTIONAL REGULATORY PROTEIN"/>
    <property type="match status" value="1"/>
</dbReference>
<feature type="region of interest" description="Disordered" evidence="7">
    <location>
        <begin position="147"/>
        <end position="167"/>
    </location>
</feature>
<dbReference type="InterPro" id="IPR036864">
    <property type="entry name" value="Zn2-C6_fun-type_DNA-bd_sf"/>
</dbReference>
<keyword evidence="4" id="KW-0238">DNA-binding</keyword>
<dbReference type="InterPro" id="IPR007219">
    <property type="entry name" value="XnlR_reg_dom"/>
</dbReference>
<feature type="compositionally biased region" description="Polar residues" evidence="7">
    <location>
        <begin position="77"/>
        <end position="94"/>
    </location>
</feature>
<dbReference type="GO" id="GO:0003677">
    <property type="term" value="F:DNA binding"/>
    <property type="evidence" value="ECO:0007669"/>
    <property type="project" value="UniProtKB-KW"/>
</dbReference>
<name>A0A317VM59_9EURO</name>
<evidence type="ECO:0000256" key="1">
    <source>
        <dbReference type="ARBA" id="ARBA00004123"/>
    </source>
</evidence>
<dbReference type="OrthoDB" id="4934715at2759"/>
<evidence type="ECO:0000256" key="4">
    <source>
        <dbReference type="ARBA" id="ARBA00023125"/>
    </source>
</evidence>
<evidence type="ECO:0000256" key="5">
    <source>
        <dbReference type="ARBA" id="ARBA00023163"/>
    </source>
</evidence>
<evidence type="ECO:0000256" key="3">
    <source>
        <dbReference type="ARBA" id="ARBA00023015"/>
    </source>
</evidence>
<feature type="region of interest" description="Disordered" evidence="7">
    <location>
        <begin position="606"/>
        <end position="629"/>
    </location>
</feature>
<dbReference type="Gene3D" id="4.10.240.10">
    <property type="entry name" value="Zn(2)-C6 fungal-type DNA-binding domain"/>
    <property type="match status" value="1"/>
</dbReference>
<evidence type="ECO:0000256" key="7">
    <source>
        <dbReference type="SAM" id="MobiDB-lite"/>
    </source>
</evidence>
<dbReference type="SUPFAM" id="SSF57701">
    <property type="entry name" value="Zn2/Cys6 DNA-binding domain"/>
    <property type="match status" value="1"/>
</dbReference>
<dbReference type="CDD" id="cd12148">
    <property type="entry name" value="fungal_TF_MHR"/>
    <property type="match status" value="1"/>
</dbReference>
<dbReference type="EMBL" id="MSFL01000023">
    <property type="protein sequence ID" value="PWY74311.1"/>
    <property type="molecule type" value="Genomic_DNA"/>
</dbReference>
<dbReference type="CDD" id="cd00067">
    <property type="entry name" value="GAL4"/>
    <property type="match status" value="1"/>
</dbReference>
<dbReference type="VEuPathDB" id="FungiDB:BO70DRAFT_372948"/>
<dbReference type="SMART" id="SM00906">
    <property type="entry name" value="Fungal_trans"/>
    <property type="match status" value="1"/>
</dbReference>
<comment type="subcellular location">
    <subcellularLocation>
        <location evidence="1">Nucleus</location>
    </subcellularLocation>
</comment>
<dbReference type="Pfam" id="PF04082">
    <property type="entry name" value="Fungal_trans"/>
    <property type="match status" value="1"/>
</dbReference>
<protein>
    <recommendedName>
        <fullName evidence="8">Zn(2)-C6 fungal-type domain-containing protein</fullName>
    </recommendedName>
</protein>
<dbReference type="PROSITE" id="PS50048">
    <property type="entry name" value="ZN2_CY6_FUNGAL_2"/>
    <property type="match status" value="1"/>
</dbReference>
<evidence type="ECO:0000313" key="9">
    <source>
        <dbReference type="EMBL" id="PWY74311.1"/>
    </source>
</evidence>
<keyword evidence="5" id="KW-0804">Transcription</keyword>
<feature type="region of interest" description="Disordered" evidence="7">
    <location>
        <begin position="375"/>
        <end position="398"/>
    </location>
</feature>
<dbReference type="GO" id="GO:0006351">
    <property type="term" value="P:DNA-templated transcription"/>
    <property type="evidence" value="ECO:0007669"/>
    <property type="project" value="InterPro"/>
</dbReference>
<evidence type="ECO:0000256" key="6">
    <source>
        <dbReference type="ARBA" id="ARBA00023242"/>
    </source>
</evidence>
<evidence type="ECO:0000313" key="10">
    <source>
        <dbReference type="Proteomes" id="UP000247233"/>
    </source>
</evidence>
<dbReference type="GO" id="GO:0000981">
    <property type="term" value="F:DNA-binding transcription factor activity, RNA polymerase II-specific"/>
    <property type="evidence" value="ECO:0007669"/>
    <property type="project" value="InterPro"/>
</dbReference>
<evidence type="ECO:0000256" key="2">
    <source>
        <dbReference type="ARBA" id="ARBA00022723"/>
    </source>
</evidence>
<dbReference type="GO" id="GO:0005634">
    <property type="term" value="C:nucleus"/>
    <property type="evidence" value="ECO:0007669"/>
    <property type="project" value="UniProtKB-SubCell"/>
</dbReference>
<comment type="caution">
    <text evidence="9">The sequence shown here is derived from an EMBL/GenBank/DDBJ whole genome shotgun (WGS) entry which is preliminary data.</text>
</comment>
<keyword evidence="10" id="KW-1185">Reference proteome</keyword>
<keyword evidence="6" id="KW-0539">Nucleus</keyword>
<feature type="region of interest" description="Disordered" evidence="7">
    <location>
        <begin position="72"/>
        <end position="107"/>
    </location>
</feature>
<dbReference type="InterPro" id="IPR001138">
    <property type="entry name" value="Zn2Cys6_DnaBD"/>
</dbReference>
<evidence type="ECO:0000259" key="8">
    <source>
        <dbReference type="PROSITE" id="PS50048"/>
    </source>
</evidence>
<dbReference type="AlphaFoldDB" id="A0A317VM59"/>
<dbReference type="Proteomes" id="UP000247233">
    <property type="component" value="Unassembled WGS sequence"/>
</dbReference>
<dbReference type="GeneID" id="37067123"/>
<proteinExistence type="predicted"/>
<dbReference type="InterPro" id="IPR050613">
    <property type="entry name" value="Sec_Metabolite_Reg"/>
</dbReference>
<organism evidence="9 10">
    <name type="scientific">Aspergillus heteromorphus CBS 117.55</name>
    <dbReference type="NCBI Taxonomy" id="1448321"/>
    <lineage>
        <taxon>Eukaryota</taxon>
        <taxon>Fungi</taxon>
        <taxon>Dikarya</taxon>
        <taxon>Ascomycota</taxon>
        <taxon>Pezizomycotina</taxon>
        <taxon>Eurotiomycetes</taxon>
        <taxon>Eurotiomycetidae</taxon>
        <taxon>Eurotiales</taxon>
        <taxon>Aspergillaceae</taxon>
        <taxon>Aspergillus</taxon>
        <taxon>Aspergillus subgen. Circumdati</taxon>
    </lineage>
</organism>
<accession>A0A317VM59</accession>
<dbReference type="PROSITE" id="PS00463">
    <property type="entry name" value="ZN2_CY6_FUNGAL_1"/>
    <property type="match status" value="1"/>
</dbReference>
<feature type="compositionally biased region" description="Basic and acidic residues" evidence="7">
    <location>
        <begin position="147"/>
        <end position="156"/>
    </location>
</feature>
<keyword evidence="2" id="KW-0479">Metal-binding</keyword>
<reference evidence="9 10" key="1">
    <citation type="submission" date="2016-12" db="EMBL/GenBank/DDBJ databases">
        <title>The genomes of Aspergillus section Nigri reveals drivers in fungal speciation.</title>
        <authorList>
            <consortium name="DOE Joint Genome Institute"/>
            <person name="Vesth T.C."/>
            <person name="Nybo J."/>
            <person name="Theobald S."/>
            <person name="Brandl J."/>
            <person name="Frisvad J.C."/>
            <person name="Nielsen K.F."/>
            <person name="Lyhne E.K."/>
            <person name="Kogle M.E."/>
            <person name="Kuo A."/>
            <person name="Riley R."/>
            <person name="Clum A."/>
            <person name="Nolan M."/>
            <person name="Lipzen A."/>
            <person name="Salamov A."/>
            <person name="Henrissat B."/>
            <person name="Wiebenga A."/>
            <person name="De Vries R.P."/>
            <person name="Grigoriev I.V."/>
            <person name="Mortensen U.H."/>
            <person name="Andersen M.R."/>
            <person name="Baker S.E."/>
        </authorList>
    </citation>
    <scope>NUCLEOTIDE SEQUENCE [LARGE SCALE GENOMIC DNA]</scope>
    <source>
        <strain evidence="9 10">CBS 117.55</strain>
    </source>
</reference>
<dbReference type="SMART" id="SM00066">
    <property type="entry name" value="GAL4"/>
    <property type="match status" value="1"/>
</dbReference>